<evidence type="ECO:0000256" key="4">
    <source>
        <dbReference type="ARBA" id="ARBA00022729"/>
    </source>
</evidence>
<dbReference type="Pfam" id="PF02351">
    <property type="entry name" value="GDNF"/>
    <property type="match status" value="2"/>
</dbReference>
<evidence type="ECO:0000259" key="10">
    <source>
        <dbReference type="SMART" id="SM00907"/>
    </source>
</evidence>
<dbReference type="GO" id="GO:0007169">
    <property type="term" value="P:cell surface receptor protein tyrosine kinase signaling pathway"/>
    <property type="evidence" value="ECO:0007669"/>
    <property type="project" value="UniProtKB-ARBA"/>
</dbReference>
<evidence type="ECO:0000256" key="6">
    <source>
        <dbReference type="ARBA" id="ARBA00023170"/>
    </source>
</evidence>
<proteinExistence type="inferred from homology"/>
<evidence type="ECO:0000256" key="8">
    <source>
        <dbReference type="SAM" id="Phobius"/>
    </source>
</evidence>
<feature type="domain" description="GDNF/GAS1" evidence="10">
    <location>
        <begin position="221"/>
        <end position="317"/>
    </location>
</feature>
<accession>A0A8B7QBC1</accession>
<organism evidence="11 12">
    <name type="scientific">Hipposideros armiger</name>
    <name type="common">Great Himalayan leaf-nosed bat</name>
    <dbReference type="NCBI Taxonomy" id="186990"/>
    <lineage>
        <taxon>Eukaryota</taxon>
        <taxon>Metazoa</taxon>
        <taxon>Chordata</taxon>
        <taxon>Craniata</taxon>
        <taxon>Vertebrata</taxon>
        <taxon>Euteleostomi</taxon>
        <taxon>Mammalia</taxon>
        <taxon>Eutheria</taxon>
        <taxon>Laurasiatheria</taxon>
        <taxon>Chiroptera</taxon>
        <taxon>Yinpterochiroptera</taxon>
        <taxon>Rhinolophoidea</taxon>
        <taxon>Hipposideridae</taxon>
        <taxon>Hipposideros</taxon>
    </lineage>
</organism>
<dbReference type="OrthoDB" id="8735237at2759"/>
<keyword evidence="8" id="KW-0812">Transmembrane</keyword>
<dbReference type="PANTHER" id="PTHR10269:SF1">
    <property type="entry name" value="GDNF FAMILY RECEPTOR ALPHA-LIKE"/>
    <property type="match status" value="1"/>
</dbReference>
<keyword evidence="4 9" id="KW-0732">Signal</keyword>
<dbReference type="GO" id="GO:0043235">
    <property type="term" value="C:receptor complex"/>
    <property type="evidence" value="ECO:0007669"/>
    <property type="project" value="TreeGrafter"/>
</dbReference>
<sequence>MIVFIFLAMGLCSENEPTSQTIDCTYLREQCLRDADGCKHLWRKMEDACNVSDPGNSCKMKDLSGCNLSIQSLVKNNIQFKDCLCTDDLYGTVNKLLGKKCINESDNIKEDNKFKWNLTTLPYHEMKGIRTCLEVAETCVGDVVCNAQLAPYLKACSANGNLCDVKQCQAAIRFLYQNMPFNIAQMLAFCDCAPSDLPCQQSKEALHSKPCAVNRVPPPTCLNVIHSCRNDELCRRRYRTFQSKCWQHVTRKCHEDDTCISTLSKQDLTCSGSDDCKAAYIGTLGTVLQVECTCRTIRQSEESLCKIFQHILHRRSCFNYPTLSNVKSIALHTRKHAKEITLRGFHSPFNGEVIYAVMCMTVTCGILLLVMFKLRTSRISSQTRDPSPIQIPWRTHDSLSHGSLTITSFRASLCSQSMEDPIPHQ</sequence>
<keyword evidence="5 8" id="KW-0472">Membrane</keyword>
<keyword evidence="3" id="KW-1003">Cell membrane</keyword>
<evidence type="ECO:0000256" key="3">
    <source>
        <dbReference type="ARBA" id="ARBA00022475"/>
    </source>
</evidence>
<keyword evidence="6" id="KW-0675">Receptor</keyword>
<feature type="domain" description="GDNF/GAS1" evidence="10">
    <location>
        <begin position="24"/>
        <end position="101"/>
    </location>
</feature>
<evidence type="ECO:0000256" key="7">
    <source>
        <dbReference type="ARBA" id="ARBA00023180"/>
    </source>
</evidence>
<gene>
    <name evidence="12" type="primary">GFRAL</name>
</gene>
<comment type="subcellular location">
    <subcellularLocation>
        <location evidence="1">Cell membrane</location>
    </subcellularLocation>
</comment>
<protein>
    <submittedName>
        <fullName evidence="12">GDNF family receptor alpha-like</fullName>
    </submittedName>
</protein>
<reference evidence="12" key="1">
    <citation type="submission" date="2025-08" db="UniProtKB">
        <authorList>
            <consortium name="RefSeq"/>
        </authorList>
    </citation>
    <scope>IDENTIFICATION</scope>
    <source>
        <tissue evidence="12">Muscle</tissue>
    </source>
</reference>
<dbReference type="InterPro" id="IPR016017">
    <property type="entry name" value="GDNF/GAS1"/>
</dbReference>
<comment type="similarity">
    <text evidence="2">Belongs to the GDNFR family.</text>
</comment>
<dbReference type="GO" id="GO:0038023">
    <property type="term" value="F:signaling receptor activity"/>
    <property type="evidence" value="ECO:0007669"/>
    <property type="project" value="InterPro"/>
</dbReference>
<dbReference type="Proteomes" id="UP000694851">
    <property type="component" value="Unplaced"/>
</dbReference>
<keyword evidence="11" id="KW-1185">Reference proteome</keyword>
<dbReference type="SUPFAM" id="SSF110035">
    <property type="entry name" value="GDNF receptor-like"/>
    <property type="match status" value="2"/>
</dbReference>
<feature type="domain" description="GDNF/GAS1" evidence="10">
    <location>
        <begin position="132"/>
        <end position="211"/>
    </location>
</feature>
<dbReference type="RefSeq" id="XP_019484938.1">
    <property type="nucleotide sequence ID" value="XM_019629393.1"/>
</dbReference>
<evidence type="ECO:0000313" key="11">
    <source>
        <dbReference type="Proteomes" id="UP000694851"/>
    </source>
</evidence>
<evidence type="ECO:0000313" key="12">
    <source>
        <dbReference type="RefSeq" id="XP_019484938.1"/>
    </source>
</evidence>
<keyword evidence="8" id="KW-1133">Transmembrane helix</keyword>
<feature type="transmembrane region" description="Helical" evidence="8">
    <location>
        <begin position="353"/>
        <end position="372"/>
    </location>
</feature>
<dbReference type="PANTHER" id="PTHR10269">
    <property type="entry name" value="GDNF RECEPTOR ALPHA"/>
    <property type="match status" value="1"/>
</dbReference>
<dbReference type="CTD" id="389400"/>
<feature type="chain" id="PRO_5034085360" evidence="9">
    <location>
        <begin position="16"/>
        <end position="425"/>
    </location>
</feature>
<dbReference type="SMART" id="SM00907">
    <property type="entry name" value="GDNF"/>
    <property type="match status" value="3"/>
</dbReference>
<dbReference type="AlphaFoldDB" id="A0A8B7QBC1"/>
<dbReference type="InterPro" id="IPR037193">
    <property type="entry name" value="GDNF_alpha"/>
</dbReference>
<evidence type="ECO:0000256" key="9">
    <source>
        <dbReference type="SAM" id="SignalP"/>
    </source>
</evidence>
<dbReference type="KEGG" id="hai:109374634"/>
<keyword evidence="7" id="KW-0325">Glycoprotein</keyword>
<evidence type="ECO:0000256" key="2">
    <source>
        <dbReference type="ARBA" id="ARBA00005961"/>
    </source>
</evidence>
<dbReference type="GO" id="GO:0009897">
    <property type="term" value="C:external side of plasma membrane"/>
    <property type="evidence" value="ECO:0007669"/>
    <property type="project" value="TreeGrafter"/>
</dbReference>
<feature type="signal peptide" evidence="9">
    <location>
        <begin position="1"/>
        <end position="15"/>
    </location>
</feature>
<name>A0A8B7QBC1_HIPAR</name>
<dbReference type="GeneID" id="109374634"/>
<evidence type="ECO:0000256" key="5">
    <source>
        <dbReference type="ARBA" id="ARBA00023136"/>
    </source>
</evidence>
<dbReference type="GO" id="GO:0007399">
    <property type="term" value="P:nervous system development"/>
    <property type="evidence" value="ECO:0007669"/>
    <property type="project" value="TreeGrafter"/>
</dbReference>
<evidence type="ECO:0000256" key="1">
    <source>
        <dbReference type="ARBA" id="ARBA00004236"/>
    </source>
</evidence>
<dbReference type="InterPro" id="IPR003438">
    <property type="entry name" value="GDNF_rcpt"/>
</dbReference>